<reference evidence="1 2" key="1">
    <citation type="submission" date="2018-04" db="EMBL/GenBank/DDBJ databases">
        <title>Genomic Encyclopedia of Archaeal and Bacterial Type Strains, Phase II (KMG-II): from individual species to whole genera.</title>
        <authorList>
            <person name="Goeker M."/>
        </authorList>
    </citation>
    <scope>NUCLEOTIDE SEQUENCE [LARGE SCALE GENOMIC DNA]</scope>
    <source>
        <strain evidence="1 2">DSM 45169</strain>
    </source>
</reference>
<proteinExistence type="predicted"/>
<keyword evidence="2" id="KW-1185">Reference proteome</keyword>
<sequence>MREGFDPPFLYGAKTKKGVGIVAKAVTVHENELGYRNQSAYQFRELEFDDIFRLTAIVDAAEVTEEFMTLSMNAQQGQLSQEKLGAKFFSLLVRGLSKPKAAKEIKGFVASMIGVKPSELPKGMALIALLKQIKEERGKELADFFSEAVKLVSGGEPE</sequence>
<evidence type="ECO:0000313" key="2">
    <source>
        <dbReference type="Proteomes" id="UP000241639"/>
    </source>
</evidence>
<evidence type="ECO:0000313" key="1">
    <source>
        <dbReference type="EMBL" id="PTM58382.1"/>
    </source>
</evidence>
<dbReference type="AlphaFoldDB" id="A0A2T4Z909"/>
<accession>A0A2T4Z909</accession>
<gene>
    <name evidence="1" type="ORF">C8J48_0964</name>
</gene>
<dbReference type="EMBL" id="PZZP01000001">
    <property type="protein sequence ID" value="PTM58382.1"/>
    <property type="molecule type" value="Genomic_DNA"/>
</dbReference>
<protein>
    <submittedName>
        <fullName evidence="1">Uncharacterized protein</fullName>
    </submittedName>
</protein>
<organism evidence="1 2">
    <name type="scientific">Desmospora activa DSM 45169</name>
    <dbReference type="NCBI Taxonomy" id="1121389"/>
    <lineage>
        <taxon>Bacteria</taxon>
        <taxon>Bacillati</taxon>
        <taxon>Bacillota</taxon>
        <taxon>Bacilli</taxon>
        <taxon>Bacillales</taxon>
        <taxon>Thermoactinomycetaceae</taxon>
        <taxon>Desmospora</taxon>
    </lineage>
</organism>
<name>A0A2T4Z909_9BACL</name>
<dbReference type="Proteomes" id="UP000241639">
    <property type="component" value="Unassembled WGS sequence"/>
</dbReference>
<comment type="caution">
    <text evidence="1">The sequence shown here is derived from an EMBL/GenBank/DDBJ whole genome shotgun (WGS) entry which is preliminary data.</text>
</comment>